<dbReference type="CDD" id="cd09123">
    <property type="entry name" value="PLDc_Tdp1_2"/>
    <property type="match status" value="1"/>
</dbReference>
<feature type="binding site" evidence="10">
    <location>
        <position position="218"/>
    </location>
    <ligand>
        <name>substrate</name>
    </ligand>
</feature>
<reference evidence="13" key="1">
    <citation type="journal article" date="2021" name="Nat. Commun.">
        <title>Genetic determinants of endophytism in the Arabidopsis root mycobiome.</title>
        <authorList>
            <person name="Mesny F."/>
            <person name="Miyauchi S."/>
            <person name="Thiergart T."/>
            <person name="Pickel B."/>
            <person name="Atanasova L."/>
            <person name="Karlsson M."/>
            <person name="Huettel B."/>
            <person name="Barry K.W."/>
            <person name="Haridas S."/>
            <person name="Chen C."/>
            <person name="Bauer D."/>
            <person name="Andreopoulos W."/>
            <person name="Pangilinan J."/>
            <person name="LaButti K."/>
            <person name="Riley R."/>
            <person name="Lipzen A."/>
            <person name="Clum A."/>
            <person name="Drula E."/>
            <person name="Henrissat B."/>
            <person name="Kohler A."/>
            <person name="Grigoriev I.V."/>
            <person name="Martin F.M."/>
            <person name="Hacquard S."/>
        </authorList>
    </citation>
    <scope>NUCLEOTIDE SEQUENCE</scope>
    <source>
        <strain evidence="13">MPI-CAGE-AT-0016</strain>
    </source>
</reference>
<dbReference type="SUPFAM" id="SSF56024">
    <property type="entry name" value="Phospholipase D/nuclease"/>
    <property type="match status" value="2"/>
</dbReference>
<dbReference type="GO" id="GO:0017005">
    <property type="term" value="F:3'-tyrosyl-DNA phosphodiesterase activity"/>
    <property type="evidence" value="ECO:0007669"/>
    <property type="project" value="TreeGrafter"/>
</dbReference>
<evidence type="ECO:0000256" key="3">
    <source>
        <dbReference type="ARBA" id="ARBA00022722"/>
    </source>
</evidence>
<evidence type="ECO:0000256" key="8">
    <source>
        <dbReference type="ARBA" id="ARBA00023242"/>
    </source>
</evidence>
<keyword evidence="5" id="KW-0378">Hydrolase</keyword>
<keyword evidence="7" id="KW-0234">DNA repair</keyword>
<protein>
    <submittedName>
        <fullName evidence="13">Tyrosyl-DNA phosphodiesterase</fullName>
    </submittedName>
</protein>
<organism evidence="13 14">
    <name type="scientific">Plectosphaerella cucumerina</name>
    <dbReference type="NCBI Taxonomy" id="40658"/>
    <lineage>
        <taxon>Eukaryota</taxon>
        <taxon>Fungi</taxon>
        <taxon>Dikarya</taxon>
        <taxon>Ascomycota</taxon>
        <taxon>Pezizomycotina</taxon>
        <taxon>Sordariomycetes</taxon>
        <taxon>Hypocreomycetidae</taxon>
        <taxon>Glomerellales</taxon>
        <taxon>Plectosphaerellaceae</taxon>
        <taxon>Plectosphaerella</taxon>
    </lineage>
</organism>
<dbReference type="EMBL" id="JAGPXD010000001">
    <property type="protein sequence ID" value="KAH7375111.1"/>
    <property type="molecule type" value="Genomic_DNA"/>
</dbReference>
<gene>
    <name evidence="13" type="ORF">B0T11DRAFT_6149</name>
</gene>
<feature type="compositionally biased region" description="Polar residues" evidence="12">
    <location>
        <begin position="99"/>
        <end position="113"/>
    </location>
</feature>
<feature type="site" description="Interaction with DNA" evidence="11">
    <location>
        <position position="501"/>
    </location>
</feature>
<dbReference type="OrthoDB" id="47785at2759"/>
<evidence type="ECO:0000256" key="1">
    <source>
        <dbReference type="ARBA" id="ARBA00004123"/>
    </source>
</evidence>
<evidence type="ECO:0000256" key="5">
    <source>
        <dbReference type="ARBA" id="ARBA00022801"/>
    </source>
</evidence>
<keyword evidence="14" id="KW-1185">Reference proteome</keyword>
<dbReference type="GO" id="GO:0006281">
    <property type="term" value="P:DNA repair"/>
    <property type="evidence" value="ECO:0007669"/>
    <property type="project" value="UniProtKB-KW"/>
</dbReference>
<comment type="caution">
    <text evidence="13">The sequence shown here is derived from an EMBL/GenBank/DDBJ whole genome shotgun (WGS) entry which is preliminary data.</text>
</comment>
<dbReference type="FunFam" id="3.30.870.10:FF:000038">
    <property type="entry name" value="Probable tyrosyl-DNA phosphodiesterase"/>
    <property type="match status" value="1"/>
</dbReference>
<keyword evidence="3" id="KW-0540">Nuclease</keyword>
<comment type="subcellular location">
    <subcellularLocation>
        <location evidence="1">Nucleus</location>
    </subcellularLocation>
</comment>
<evidence type="ECO:0000256" key="2">
    <source>
        <dbReference type="ARBA" id="ARBA00010205"/>
    </source>
</evidence>
<evidence type="ECO:0000256" key="10">
    <source>
        <dbReference type="PIRSR" id="PIRSR610347-2"/>
    </source>
</evidence>
<dbReference type="InterPro" id="IPR010347">
    <property type="entry name" value="Tdp1"/>
</dbReference>
<evidence type="ECO:0000313" key="14">
    <source>
        <dbReference type="Proteomes" id="UP000813385"/>
    </source>
</evidence>
<evidence type="ECO:0000256" key="7">
    <source>
        <dbReference type="ARBA" id="ARBA00023204"/>
    </source>
</evidence>
<evidence type="ECO:0000256" key="6">
    <source>
        <dbReference type="ARBA" id="ARBA00022839"/>
    </source>
</evidence>
<feature type="active site" description="Proton donor/acceptor" evidence="9">
    <location>
        <position position="478"/>
    </location>
</feature>
<evidence type="ECO:0000256" key="9">
    <source>
        <dbReference type="PIRSR" id="PIRSR610347-1"/>
    </source>
</evidence>
<feature type="active site" description="Nucleophile" evidence="9">
    <location>
        <position position="216"/>
    </location>
</feature>
<dbReference type="GO" id="GO:0004527">
    <property type="term" value="F:exonuclease activity"/>
    <property type="evidence" value="ECO:0007669"/>
    <property type="project" value="UniProtKB-KW"/>
</dbReference>
<dbReference type="AlphaFoldDB" id="A0A8K0TSM8"/>
<evidence type="ECO:0000256" key="12">
    <source>
        <dbReference type="SAM" id="MobiDB-lite"/>
    </source>
</evidence>
<evidence type="ECO:0000256" key="4">
    <source>
        <dbReference type="ARBA" id="ARBA00022763"/>
    </source>
</evidence>
<feature type="region of interest" description="Disordered" evidence="12">
    <location>
        <begin position="56"/>
        <end position="119"/>
    </location>
</feature>
<dbReference type="CDD" id="cd09194">
    <property type="entry name" value="PLDc_yTdp1_1"/>
    <property type="match status" value="1"/>
</dbReference>
<evidence type="ECO:0000313" key="13">
    <source>
        <dbReference type="EMBL" id="KAH7375111.1"/>
    </source>
</evidence>
<accession>A0A8K0TSM8</accession>
<dbReference type="GO" id="GO:0003690">
    <property type="term" value="F:double-stranded DNA binding"/>
    <property type="evidence" value="ECO:0007669"/>
    <property type="project" value="TreeGrafter"/>
</dbReference>
<keyword evidence="6" id="KW-0269">Exonuclease</keyword>
<proteinExistence type="inferred from homology"/>
<dbReference type="Pfam" id="PF06087">
    <property type="entry name" value="Tyr-DNA_phospho"/>
    <property type="match status" value="1"/>
</dbReference>
<name>A0A8K0TSM8_9PEZI</name>
<keyword evidence="4" id="KW-0227">DNA damage</keyword>
<dbReference type="Gene3D" id="3.30.870.10">
    <property type="entry name" value="Endonuclease Chain A"/>
    <property type="match status" value="2"/>
</dbReference>
<dbReference type="PANTHER" id="PTHR12415:SF0">
    <property type="entry name" value="TYROSYL-DNA PHOSPHODIESTERASE 1"/>
    <property type="match status" value="1"/>
</dbReference>
<dbReference type="Proteomes" id="UP000813385">
    <property type="component" value="Unassembled WGS sequence"/>
</dbReference>
<feature type="binding site" evidence="10">
    <location>
        <position position="480"/>
    </location>
    <ligand>
        <name>substrate</name>
    </ligand>
</feature>
<evidence type="ECO:0000256" key="11">
    <source>
        <dbReference type="PIRSR" id="PIRSR610347-3"/>
    </source>
</evidence>
<dbReference type="PANTHER" id="PTHR12415">
    <property type="entry name" value="TYROSYL-DNA PHOSPHODIESTERASE 1"/>
    <property type="match status" value="1"/>
</dbReference>
<comment type="similarity">
    <text evidence="2">Belongs to the tyrosyl-DNA phosphodiesterase family.</text>
</comment>
<dbReference type="GO" id="GO:0005634">
    <property type="term" value="C:nucleus"/>
    <property type="evidence" value="ECO:0007669"/>
    <property type="project" value="UniProtKB-SubCell"/>
</dbReference>
<sequence length="598" mass="66092">MSGARVAPELWMRRMVACSCPYLAASKPRTHAWSLGATSLVLDVSRPRYLSSAAFKSTPVQMEPSPKRRRLESSSAGGSSPLPESLSRPISPPPKRTPKSPQVTAPSETSNPLGSPFQLTHIRDLPDAMNRDAVTLRDLLGDPLIAECWVFNFLHDIPFIMSHFDEDTRHLVKVRIVHGFWKREDANLAALKESVAEYPNVQLLTAPMPEMFGTHHSKMMILFRHDDSAQVVIHTANMIAKDWTNMTNAVWKSPQLPLLPEGHHDGDLSKLEHSYDSSDPAELGGAKKFKIDLLRYLRAYNARKPILQPLITALVRHDFSDVRAALIASVPGKHNLHDRSQTAWGWPALKAALRHVPVQGGKSQVVVQISSIATLGGTDAWLRKCLFDSLSMTKGQGKMISKPSFKVVFPTADEIRRSLDGYASGGSIHTKTQSPQQTKQLRYLQPIFCHWANDAVNGKELPPDAPVQNAGRQRAAPHIKTYIRYGDKSIDWALLTSANMSKQAWGEAENASKEVRVASWEIGVLVWPSLLAGTEDAKMIGTFQTDMPSTENTDGQPLVGLRIPYSLPLQAYGEGEIPWVATMNHVEPDSFGGTWLGA</sequence>
<keyword evidence="8" id="KW-0539">Nucleus</keyword>
<dbReference type="GO" id="GO:0003697">
    <property type="term" value="F:single-stranded DNA binding"/>
    <property type="evidence" value="ECO:0007669"/>
    <property type="project" value="TreeGrafter"/>
</dbReference>